<accession>A0A8S5UH13</accession>
<dbReference type="EMBL" id="BK016086">
    <property type="protein sequence ID" value="DAF93682.1"/>
    <property type="molecule type" value="Genomic_DNA"/>
</dbReference>
<name>A0A8S5UH13_9CAUD</name>
<protein>
    <submittedName>
        <fullName evidence="1">Uncharacterized protein</fullName>
    </submittedName>
</protein>
<organism evidence="1">
    <name type="scientific">Myoviridae sp. ctshb19</name>
    <dbReference type="NCBI Taxonomy" id="2825194"/>
    <lineage>
        <taxon>Viruses</taxon>
        <taxon>Duplodnaviria</taxon>
        <taxon>Heunggongvirae</taxon>
        <taxon>Uroviricota</taxon>
        <taxon>Caudoviricetes</taxon>
    </lineage>
</organism>
<reference evidence="1" key="1">
    <citation type="journal article" date="2021" name="Proc. Natl. Acad. Sci. U.S.A.">
        <title>A Catalog of Tens of Thousands of Viruses from Human Metagenomes Reveals Hidden Associations with Chronic Diseases.</title>
        <authorList>
            <person name="Tisza M.J."/>
            <person name="Buck C.B."/>
        </authorList>
    </citation>
    <scope>NUCLEOTIDE SEQUENCE</scope>
    <source>
        <strain evidence="1">Ctshb19</strain>
    </source>
</reference>
<evidence type="ECO:0000313" key="1">
    <source>
        <dbReference type="EMBL" id="DAF93682.1"/>
    </source>
</evidence>
<sequence>MTDTLQREKIRDAMVRRDILGNSSFKQTHLFTAFAAIRASIKKYFKIKDLPFVHNNDVKQMIRQQYEPTYPYAYVSMTSIAKTEMHLLSPTIRRRGIGYVTDGSNSTLTRLHYFPITLKYEFHYVTNDYFDAVRFIGEALILFDSKVLNVRITTGATSSFLEIKADMPEIQIPRADKENEADPESFDLVISCTSNTWTGIEKKISKVNNAGAVTFHAVVVNPDGAVVDEEITEIETADDV</sequence>
<proteinExistence type="predicted"/>